<dbReference type="AlphaFoldDB" id="A0A5Q2RQ46"/>
<dbReference type="Proteomes" id="UP000334019">
    <property type="component" value="Chromosome"/>
</dbReference>
<proteinExistence type="predicted"/>
<evidence type="ECO:0000313" key="1">
    <source>
        <dbReference type="EMBL" id="QGG96691.1"/>
    </source>
</evidence>
<gene>
    <name evidence="1" type="ORF">GH723_17190</name>
</gene>
<dbReference type="Pfam" id="PF10604">
    <property type="entry name" value="Polyketide_cyc2"/>
    <property type="match status" value="1"/>
</dbReference>
<dbReference type="RefSeq" id="WP_153760795.1">
    <property type="nucleotide sequence ID" value="NZ_CP045851.1"/>
</dbReference>
<dbReference type="SUPFAM" id="SSF55961">
    <property type="entry name" value="Bet v1-like"/>
    <property type="match status" value="1"/>
</dbReference>
<dbReference type="KEGG" id="atq:GH723_17190"/>
<dbReference type="EMBL" id="CP045851">
    <property type="protein sequence ID" value="QGG96691.1"/>
    <property type="molecule type" value="Genomic_DNA"/>
</dbReference>
<protein>
    <submittedName>
        <fullName evidence="1">Cyclase</fullName>
    </submittedName>
</protein>
<reference evidence="1 2" key="1">
    <citation type="submission" date="2019-11" db="EMBL/GenBank/DDBJ databases">
        <authorList>
            <person name="He Y."/>
        </authorList>
    </citation>
    <scope>NUCLEOTIDE SEQUENCE [LARGE SCALE GENOMIC DNA]</scope>
    <source>
        <strain evidence="1 2">SCSIO 58843</strain>
    </source>
</reference>
<sequence length="152" mass="17078">MTVEFENVTTIAAPIEVVFDLSLDIDAHLASMADSGERAIAGTTSGLIGLGETVTWRARHFGIPFTMTSKVTEWDRPHRFVDEQIRGPFRSFHHEHRFEASESTTVMTDRIRFDAPLGPIGRVVEHLVLGRYLRTLIAARGQYLKGEAERRG</sequence>
<dbReference type="InterPro" id="IPR019587">
    <property type="entry name" value="Polyketide_cyclase/dehydratase"/>
</dbReference>
<evidence type="ECO:0000313" key="2">
    <source>
        <dbReference type="Proteomes" id="UP000334019"/>
    </source>
</evidence>
<organism evidence="1 2">
    <name type="scientific">Actinomarinicola tropica</name>
    <dbReference type="NCBI Taxonomy" id="2789776"/>
    <lineage>
        <taxon>Bacteria</taxon>
        <taxon>Bacillati</taxon>
        <taxon>Actinomycetota</taxon>
        <taxon>Acidimicrobiia</taxon>
        <taxon>Acidimicrobiales</taxon>
        <taxon>Iamiaceae</taxon>
        <taxon>Actinomarinicola</taxon>
    </lineage>
</organism>
<keyword evidence="2" id="KW-1185">Reference proteome</keyword>
<dbReference type="CDD" id="cd07820">
    <property type="entry name" value="SRPBCC_3"/>
    <property type="match status" value="1"/>
</dbReference>
<name>A0A5Q2RQ46_9ACTN</name>
<dbReference type="InterPro" id="IPR023393">
    <property type="entry name" value="START-like_dom_sf"/>
</dbReference>
<dbReference type="Gene3D" id="3.30.530.20">
    <property type="match status" value="1"/>
</dbReference>
<accession>A0A5Q2RQ46</accession>